<name>A0A2K1IAF2_PHYPA</name>
<organism evidence="1">
    <name type="scientific">Physcomitrium patens</name>
    <name type="common">Spreading-leaved earth moss</name>
    <name type="synonym">Physcomitrella patens</name>
    <dbReference type="NCBI Taxonomy" id="3218"/>
    <lineage>
        <taxon>Eukaryota</taxon>
        <taxon>Viridiplantae</taxon>
        <taxon>Streptophyta</taxon>
        <taxon>Embryophyta</taxon>
        <taxon>Bryophyta</taxon>
        <taxon>Bryophytina</taxon>
        <taxon>Bryopsida</taxon>
        <taxon>Funariidae</taxon>
        <taxon>Funariales</taxon>
        <taxon>Funariaceae</taxon>
        <taxon>Physcomitrium</taxon>
    </lineage>
</organism>
<accession>A0A2K1IAF2</accession>
<sequence length="74" mass="8728">MASTNMYIYYTMKYVSSDCQHYCRMWGIFIIGVVEGFRIQPLSLSFYSVPLCQWINIDSFQGIIRVSSIVTWLR</sequence>
<dbReference type="EnsemblPlants" id="Pp3c27_2877V3.1">
    <property type="protein sequence ID" value="PAC:32951562.CDS.1"/>
    <property type="gene ID" value="Pp3c27_2877"/>
</dbReference>
<evidence type="ECO:0000313" key="1">
    <source>
        <dbReference type="EMBL" id="PNR26261.1"/>
    </source>
</evidence>
<dbReference type="EMBL" id="ABEU02000027">
    <property type="protein sequence ID" value="PNR26261.1"/>
    <property type="molecule type" value="Genomic_DNA"/>
</dbReference>
<proteinExistence type="predicted"/>
<evidence type="ECO:0000313" key="2">
    <source>
        <dbReference type="EnsemblPlants" id="PAC:32951562.CDS.1"/>
    </source>
</evidence>
<dbReference type="Proteomes" id="UP000006727">
    <property type="component" value="Chromosome 27"/>
</dbReference>
<dbReference type="Gramene" id="Pp3c27_2877V3.1">
    <property type="protein sequence ID" value="PAC:32951562.CDS.1"/>
    <property type="gene ID" value="Pp3c27_2877"/>
</dbReference>
<protein>
    <submittedName>
        <fullName evidence="1 2">Uncharacterized protein</fullName>
    </submittedName>
</protein>
<reference evidence="2" key="3">
    <citation type="submission" date="2020-12" db="UniProtKB">
        <authorList>
            <consortium name="EnsemblPlants"/>
        </authorList>
    </citation>
    <scope>IDENTIFICATION</scope>
</reference>
<gene>
    <name evidence="1" type="ORF">PHYPA_030835</name>
</gene>
<reference evidence="1 3" key="1">
    <citation type="journal article" date="2008" name="Science">
        <title>The Physcomitrella genome reveals evolutionary insights into the conquest of land by plants.</title>
        <authorList>
            <person name="Rensing S."/>
            <person name="Lang D."/>
            <person name="Zimmer A."/>
            <person name="Terry A."/>
            <person name="Salamov A."/>
            <person name="Shapiro H."/>
            <person name="Nishiyama T."/>
            <person name="Perroud P.-F."/>
            <person name="Lindquist E."/>
            <person name="Kamisugi Y."/>
            <person name="Tanahashi T."/>
            <person name="Sakakibara K."/>
            <person name="Fujita T."/>
            <person name="Oishi K."/>
            <person name="Shin-I T."/>
            <person name="Kuroki Y."/>
            <person name="Toyoda A."/>
            <person name="Suzuki Y."/>
            <person name="Hashimoto A."/>
            <person name="Yamaguchi K."/>
            <person name="Sugano A."/>
            <person name="Kohara Y."/>
            <person name="Fujiyama A."/>
            <person name="Anterola A."/>
            <person name="Aoki S."/>
            <person name="Ashton N."/>
            <person name="Barbazuk W.B."/>
            <person name="Barker E."/>
            <person name="Bennetzen J."/>
            <person name="Bezanilla M."/>
            <person name="Blankenship R."/>
            <person name="Cho S.H."/>
            <person name="Dutcher S."/>
            <person name="Estelle M."/>
            <person name="Fawcett J.A."/>
            <person name="Gundlach H."/>
            <person name="Hanada K."/>
            <person name="Heyl A."/>
            <person name="Hicks K.A."/>
            <person name="Hugh J."/>
            <person name="Lohr M."/>
            <person name="Mayer K."/>
            <person name="Melkozernov A."/>
            <person name="Murata T."/>
            <person name="Nelson D."/>
            <person name="Pils B."/>
            <person name="Prigge M."/>
            <person name="Reiss B."/>
            <person name="Renner T."/>
            <person name="Rombauts S."/>
            <person name="Rushton P."/>
            <person name="Sanderfoot A."/>
            <person name="Schween G."/>
            <person name="Shiu S.-H."/>
            <person name="Stueber K."/>
            <person name="Theodoulou F.L."/>
            <person name="Tu H."/>
            <person name="Van de Peer Y."/>
            <person name="Verrier P.J."/>
            <person name="Waters E."/>
            <person name="Wood A."/>
            <person name="Yang L."/>
            <person name="Cove D."/>
            <person name="Cuming A."/>
            <person name="Hasebe M."/>
            <person name="Lucas S."/>
            <person name="Mishler D.B."/>
            <person name="Reski R."/>
            <person name="Grigoriev I."/>
            <person name="Quatrano R.S."/>
            <person name="Boore J.L."/>
        </authorList>
    </citation>
    <scope>NUCLEOTIDE SEQUENCE [LARGE SCALE GENOMIC DNA]</scope>
    <source>
        <strain evidence="2 3">cv. Gransden 2004</strain>
    </source>
</reference>
<reference evidence="1 3" key="2">
    <citation type="journal article" date="2018" name="Plant J.">
        <title>The Physcomitrella patens chromosome-scale assembly reveals moss genome structure and evolution.</title>
        <authorList>
            <person name="Lang D."/>
            <person name="Ullrich K.K."/>
            <person name="Murat F."/>
            <person name="Fuchs J."/>
            <person name="Jenkins J."/>
            <person name="Haas F.B."/>
            <person name="Piednoel M."/>
            <person name="Gundlach H."/>
            <person name="Van Bel M."/>
            <person name="Meyberg R."/>
            <person name="Vives C."/>
            <person name="Morata J."/>
            <person name="Symeonidi A."/>
            <person name="Hiss M."/>
            <person name="Muchero W."/>
            <person name="Kamisugi Y."/>
            <person name="Saleh O."/>
            <person name="Blanc G."/>
            <person name="Decker E.L."/>
            <person name="van Gessel N."/>
            <person name="Grimwood J."/>
            <person name="Hayes R.D."/>
            <person name="Graham S.W."/>
            <person name="Gunter L.E."/>
            <person name="McDaniel S.F."/>
            <person name="Hoernstein S.N.W."/>
            <person name="Larsson A."/>
            <person name="Li F.W."/>
            <person name="Perroud P.F."/>
            <person name="Phillips J."/>
            <person name="Ranjan P."/>
            <person name="Rokshar D.S."/>
            <person name="Rothfels C.J."/>
            <person name="Schneider L."/>
            <person name="Shu S."/>
            <person name="Stevenson D.W."/>
            <person name="Thummler F."/>
            <person name="Tillich M."/>
            <person name="Villarreal Aguilar J.C."/>
            <person name="Widiez T."/>
            <person name="Wong G.K."/>
            <person name="Wymore A."/>
            <person name="Zhang Y."/>
            <person name="Zimmer A.D."/>
            <person name="Quatrano R.S."/>
            <person name="Mayer K.F.X."/>
            <person name="Goodstein D."/>
            <person name="Casacuberta J.M."/>
            <person name="Vandepoele K."/>
            <person name="Reski R."/>
            <person name="Cuming A.C."/>
            <person name="Tuskan G.A."/>
            <person name="Maumus F."/>
            <person name="Salse J."/>
            <person name="Schmutz J."/>
            <person name="Rensing S.A."/>
        </authorList>
    </citation>
    <scope>NUCLEOTIDE SEQUENCE [LARGE SCALE GENOMIC DNA]</scope>
    <source>
        <strain evidence="2 3">cv. Gransden 2004</strain>
    </source>
</reference>
<keyword evidence="3" id="KW-1185">Reference proteome</keyword>
<dbReference type="AlphaFoldDB" id="A0A2K1IAF2"/>
<evidence type="ECO:0000313" key="3">
    <source>
        <dbReference type="Proteomes" id="UP000006727"/>
    </source>
</evidence>
<dbReference type="InParanoid" id="A0A2K1IAF2"/>